<keyword evidence="2 8" id="KW-0723">Serine/threonine-protein kinase</keyword>
<evidence type="ECO:0000256" key="4">
    <source>
        <dbReference type="ARBA" id="ARBA00022741"/>
    </source>
</evidence>
<dbReference type="PROSITE" id="PS00108">
    <property type="entry name" value="PROTEIN_KINASE_ST"/>
    <property type="match status" value="1"/>
</dbReference>
<dbReference type="FunFam" id="1.10.510.10:FF:000182">
    <property type="entry name" value="MAP kinase kinase kinase mkh1"/>
    <property type="match status" value="1"/>
</dbReference>
<protein>
    <submittedName>
        <fullName evidence="10">Kinase-like protein</fullName>
    </submittedName>
</protein>
<comment type="similarity">
    <text evidence="1">Belongs to the protein kinase superfamily. STE Ser/Thr protein kinase family. MAP kinase kinase kinase subfamily.</text>
</comment>
<keyword evidence="4 7" id="KW-0547">Nucleotide-binding</keyword>
<evidence type="ECO:0000256" key="6">
    <source>
        <dbReference type="ARBA" id="ARBA00022840"/>
    </source>
</evidence>
<dbReference type="EMBL" id="KN880603">
    <property type="protein sequence ID" value="KIY65126.1"/>
    <property type="molecule type" value="Genomic_DNA"/>
</dbReference>
<evidence type="ECO:0000256" key="3">
    <source>
        <dbReference type="ARBA" id="ARBA00022679"/>
    </source>
</evidence>
<dbReference type="InterPro" id="IPR011009">
    <property type="entry name" value="Kinase-like_dom_sf"/>
</dbReference>
<dbReference type="SUPFAM" id="SSF56112">
    <property type="entry name" value="Protein kinase-like (PK-like)"/>
    <property type="match status" value="1"/>
</dbReference>
<name>A0A0D7B6H4_9AGAR</name>
<keyword evidence="6 7" id="KW-0067">ATP-binding</keyword>
<reference evidence="10 11" key="1">
    <citation type="journal article" date="2015" name="Fungal Genet. Biol.">
        <title>Evolution of novel wood decay mechanisms in Agaricales revealed by the genome sequences of Fistulina hepatica and Cylindrobasidium torrendii.</title>
        <authorList>
            <person name="Floudas D."/>
            <person name="Held B.W."/>
            <person name="Riley R."/>
            <person name="Nagy L.G."/>
            <person name="Koehler G."/>
            <person name="Ransdell A.S."/>
            <person name="Younus H."/>
            <person name="Chow J."/>
            <person name="Chiniquy J."/>
            <person name="Lipzen A."/>
            <person name="Tritt A."/>
            <person name="Sun H."/>
            <person name="Haridas S."/>
            <person name="LaButti K."/>
            <person name="Ohm R.A."/>
            <person name="Kues U."/>
            <person name="Blanchette R.A."/>
            <person name="Grigoriev I.V."/>
            <person name="Minto R.E."/>
            <person name="Hibbett D.S."/>
        </authorList>
    </citation>
    <scope>NUCLEOTIDE SEQUENCE [LARGE SCALE GENOMIC DNA]</scope>
    <source>
        <strain evidence="10 11">FP15055 ss-10</strain>
    </source>
</reference>
<organism evidence="10 11">
    <name type="scientific">Cylindrobasidium torrendii FP15055 ss-10</name>
    <dbReference type="NCBI Taxonomy" id="1314674"/>
    <lineage>
        <taxon>Eukaryota</taxon>
        <taxon>Fungi</taxon>
        <taxon>Dikarya</taxon>
        <taxon>Basidiomycota</taxon>
        <taxon>Agaricomycotina</taxon>
        <taxon>Agaricomycetes</taxon>
        <taxon>Agaricomycetidae</taxon>
        <taxon>Agaricales</taxon>
        <taxon>Marasmiineae</taxon>
        <taxon>Physalacriaceae</taxon>
        <taxon>Cylindrobasidium</taxon>
    </lineage>
</organism>
<dbReference type="PIRSF" id="PIRSF000654">
    <property type="entry name" value="Integrin-linked_kinase"/>
    <property type="match status" value="1"/>
</dbReference>
<dbReference type="InterPro" id="IPR000719">
    <property type="entry name" value="Prot_kinase_dom"/>
</dbReference>
<dbReference type="GO" id="GO:0004709">
    <property type="term" value="F:MAP kinase kinase kinase activity"/>
    <property type="evidence" value="ECO:0007669"/>
    <property type="project" value="UniProtKB-ARBA"/>
</dbReference>
<evidence type="ECO:0000256" key="8">
    <source>
        <dbReference type="RuleBase" id="RU000304"/>
    </source>
</evidence>
<sequence length="278" mass="31413">FQWIRGELIGKGNYGRVYMALNASTGEVMAVKQVEVPHHSEKTSQQKEIIDALKFEGETLENIEHPNIVQFLGYEESQDCWSMFLEYVPGGTIESCLRRHGPFSEELTKSFTSQMLRGLDYLHNGGIMHRDLKSANILVEQAGVCKISDFGVSKHVGLLESQIAHTGLKGTVYWMAPEVVNSHKAGYDLKVDIWSVGCIVLEMWTGKRPWYGEEAVPVMLKLYTHQSAPPLPPNHPQLSPLASDFRERCFMPQPSERPTAAELLEHPYLVPDPEWSFT</sequence>
<evidence type="ECO:0000313" key="11">
    <source>
        <dbReference type="Proteomes" id="UP000054007"/>
    </source>
</evidence>
<dbReference type="PANTHER" id="PTHR48016:SF48">
    <property type="entry name" value="SERINE_THREONINE-PROTEIN KINASE BCK1_SLK1_SSP31"/>
    <property type="match status" value="1"/>
</dbReference>
<feature type="non-terminal residue" evidence="10">
    <location>
        <position position="278"/>
    </location>
</feature>
<dbReference type="Pfam" id="PF00069">
    <property type="entry name" value="Pkinase"/>
    <property type="match status" value="1"/>
</dbReference>
<dbReference type="FunFam" id="3.30.200.20:FF:000387">
    <property type="entry name" value="Serine/threonine-protein kinase STE11"/>
    <property type="match status" value="1"/>
</dbReference>
<feature type="binding site" evidence="7">
    <location>
        <position position="32"/>
    </location>
    <ligand>
        <name>ATP</name>
        <dbReference type="ChEBI" id="CHEBI:30616"/>
    </ligand>
</feature>
<dbReference type="InterPro" id="IPR008271">
    <property type="entry name" value="Ser/Thr_kinase_AS"/>
</dbReference>
<dbReference type="PROSITE" id="PS50011">
    <property type="entry name" value="PROTEIN_KINASE_DOM"/>
    <property type="match status" value="1"/>
</dbReference>
<evidence type="ECO:0000256" key="5">
    <source>
        <dbReference type="ARBA" id="ARBA00022777"/>
    </source>
</evidence>
<keyword evidence="5 10" id="KW-0418">Kinase</keyword>
<dbReference type="InterPro" id="IPR017441">
    <property type="entry name" value="Protein_kinase_ATP_BS"/>
</dbReference>
<dbReference type="OrthoDB" id="266718at2759"/>
<feature type="domain" description="Protein kinase" evidence="9">
    <location>
        <begin position="3"/>
        <end position="269"/>
    </location>
</feature>
<dbReference type="STRING" id="1314674.A0A0D7B6H4"/>
<dbReference type="PRINTS" id="PR00109">
    <property type="entry name" value="TYRKINASE"/>
</dbReference>
<proteinExistence type="inferred from homology"/>
<accession>A0A0D7B6H4</accession>
<evidence type="ECO:0000259" key="9">
    <source>
        <dbReference type="PROSITE" id="PS50011"/>
    </source>
</evidence>
<dbReference type="InterPro" id="IPR001245">
    <property type="entry name" value="Ser-Thr/Tyr_kinase_cat_dom"/>
</dbReference>
<feature type="non-terminal residue" evidence="10">
    <location>
        <position position="1"/>
    </location>
</feature>
<evidence type="ECO:0000256" key="7">
    <source>
        <dbReference type="PROSITE-ProRule" id="PRU10141"/>
    </source>
</evidence>
<dbReference type="PROSITE" id="PS00107">
    <property type="entry name" value="PROTEIN_KINASE_ATP"/>
    <property type="match status" value="1"/>
</dbReference>
<evidence type="ECO:0000256" key="2">
    <source>
        <dbReference type="ARBA" id="ARBA00022527"/>
    </source>
</evidence>
<dbReference type="SMART" id="SM00220">
    <property type="entry name" value="S_TKc"/>
    <property type="match status" value="1"/>
</dbReference>
<dbReference type="InterPro" id="IPR050538">
    <property type="entry name" value="MAP_kinase_kinase_kinase"/>
</dbReference>
<dbReference type="GO" id="GO:0005524">
    <property type="term" value="F:ATP binding"/>
    <property type="evidence" value="ECO:0007669"/>
    <property type="project" value="UniProtKB-UniRule"/>
</dbReference>
<dbReference type="GO" id="GO:0000196">
    <property type="term" value="P:cell integrity MAPK cascade"/>
    <property type="evidence" value="ECO:0007669"/>
    <property type="project" value="UniProtKB-ARBA"/>
</dbReference>
<dbReference type="PANTHER" id="PTHR48016">
    <property type="entry name" value="MAP KINASE KINASE KINASE SSK2-RELATED-RELATED"/>
    <property type="match status" value="1"/>
</dbReference>
<gene>
    <name evidence="10" type="ORF">CYLTODRAFT_339472</name>
</gene>
<dbReference type="AlphaFoldDB" id="A0A0D7B6H4"/>
<keyword evidence="11" id="KW-1185">Reference proteome</keyword>
<evidence type="ECO:0000313" key="10">
    <source>
        <dbReference type="EMBL" id="KIY65126.1"/>
    </source>
</evidence>
<dbReference type="Proteomes" id="UP000054007">
    <property type="component" value="Unassembled WGS sequence"/>
</dbReference>
<keyword evidence="3" id="KW-0808">Transferase</keyword>
<evidence type="ECO:0000256" key="1">
    <source>
        <dbReference type="ARBA" id="ARBA00006529"/>
    </source>
</evidence>
<dbReference type="Gene3D" id="1.10.510.10">
    <property type="entry name" value="Transferase(Phosphotransferase) domain 1"/>
    <property type="match status" value="1"/>
</dbReference>